<keyword evidence="1" id="KW-1015">Disulfide bond</keyword>
<proteinExistence type="predicted"/>
<evidence type="ECO:0000259" key="2">
    <source>
        <dbReference type="SMART" id="SM00179"/>
    </source>
</evidence>
<dbReference type="Gene3D" id="2.10.25.10">
    <property type="entry name" value="Laminin"/>
    <property type="match status" value="1"/>
</dbReference>
<dbReference type="EMBL" id="CAXITT010000394">
    <property type="protein sequence ID" value="CAL1540680.1"/>
    <property type="molecule type" value="Genomic_DNA"/>
</dbReference>
<comment type="caution">
    <text evidence="3">The sequence shown here is derived from an EMBL/GenBank/DDBJ whole genome shotgun (WGS) entry which is preliminary data.</text>
</comment>
<feature type="non-terminal residue" evidence="3">
    <location>
        <position position="1"/>
    </location>
</feature>
<evidence type="ECO:0000256" key="1">
    <source>
        <dbReference type="ARBA" id="ARBA00023157"/>
    </source>
</evidence>
<feature type="domain" description="EGF-like calcium-binding" evidence="2">
    <location>
        <begin position="46"/>
        <end position="85"/>
    </location>
</feature>
<dbReference type="Gene3D" id="2.170.300.10">
    <property type="entry name" value="Tie2 ligand-binding domain superfamily"/>
    <property type="match status" value="1"/>
</dbReference>
<sequence>ECQDDFYGVNCSTPCTCFKNNTDHCDSITGECVCKPHWTSSDCTVDKNECLVDPLACPNYSECRNLQPGYECNCYLGLVKNTQGQC</sequence>
<feature type="non-terminal residue" evidence="3">
    <location>
        <position position="86"/>
    </location>
</feature>
<dbReference type="GO" id="GO:0005509">
    <property type="term" value="F:calcium ion binding"/>
    <property type="evidence" value="ECO:0007669"/>
    <property type="project" value="InterPro"/>
</dbReference>
<protein>
    <recommendedName>
        <fullName evidence="2">EGF-like calcium-binding domain-containing protein</fullName>
    </recommendedName>
</protein>
<dbReference type="InterPro" id="IPR018097">
    <property type="entry name" value="EGF_Ca-bd_CS"/>
</dbReference>
<gene>
    <name evidence="3" type="ORF">GSLYS_00014329001</name>
</gene>
<evidence type="ECO:0000313" key="4">
    <source>
        <dbReference type="Proteomes" id="UP001497497"/>
    </source>
</evidence>
<accession>A0AAV2I5X5</accession>
<dbReference type="PROSITE" id="PS01187">
    <property type="entry name" value="EGF_CA"/>
    <property type="match status" value="1"/>
</dbReference>
<keyword evidence="4" id="KW-1185">Reference proteome</keyword>
<dbReference type="Proteomes" id="UP001497497">
    <property type="component" value="Unassembled WGS sequence"/>
</dbReference>
<dbReference type="InterPro" id="IPR001881">
    <property type="entry name" value="EGF-like_Ca-bd_dom"/>
</dbReference>
<reference evidence="3 4" key="1">
    <citation type="submission" date="2024-04" db="EMBL/GenBank/DDBJ databases">
        <authorList>
            <consortium name="Genoscope - CEA"/>
            <person name="William W."/>
        </authorList>
    </citation>
    <scope>NUCLEOTIDE SEQUENCE [LARGE SCALE GENOMIC DNA]</scope>
</reference>
<dbReference type="SUPFAM" id="SSF57196">
    <property type="entry name" value="EGF/Laminin"/>
    <property type="match status" value="1"/>
</dbReference>
<organism evidence="3 4">
    <name type="scientific">Lymnaea stagnalis</name>
    <name type="common">Great pond snail</name>
    <name type="synonym">Helix stagnalis</name>
    <dbReference type="NCBI Taxonomy" id="6523"/>
    <lineage>
        <taxon>Eukaryota</taxon>
        <taxon>Metazoa</taxon>
        <taxon>Spiralia</taxon>
        <taxon>Lophotrochozoa</taxon>
        <taxon>Mollusca</taxon>
        <taxon>Gastropoda</taxon>
        <taxon>Heterobranchia</taxon>
        <taxon>Euthyneura</taxon>
        <taxon>Panpulmonata</taxon>
        <taxon>Hygrophila</taxon>
        <taxon>Lymnaeoidea</taxon>
        <taxon>Lymnaeidae</taxon>
        <taxon>Lymnaea</taxon>
    </lineage>
</organism>
<evidence type="ECO:0000313" key="3">
    <source>
        <dbReference type="EMBL" id="CAL1540680.1"/>
    </source>
</evidence>
<dbReference type="AlphaFoldDB" id="A0AAV2I5X5"/>
<dbReference type="SMART" id="SM00179">
    <property type="entry name" value="EGF_CA"/>
    <property type="match status" value="1"/>
</dbReference>
<name>A0AAV2I5X5_LYMST</name>